<proteinExistence type="predicted"/>
<sequence length="105" mass="10535">MCVLSGGQGVGDRVRGLDEHVDHAFAQAGPPPLDGGGEEQLCESATTRRSNSAIRFAGTDTNSFSSTASAANSSYQGGGGAQDTRSACPAGVSNPAGIDAVRRLP</sequence>
<evidence type="ECO:0000313" key="2">
    <source>
        <dbReference type="EMBL" id="MDP9614478.1"/>
    </source>
</evidence>
<evidence type="ECO:0000313" key="3">
    <source>
        <dbReference type="Proteomes" id="UP001234880"/>
    </source>
</evidence>
<feature type="region of interest" description="Disordered" evidence="1">
    <location>
        <begin position="46"/>
        <end position="105"/>
    </location>
</feature>
<organism evidence="2 3">
    <name type="scientific">Streptomyces demainii</name>
    <dbReference type="NCBI Taxonomy" id="588122"/>
    <lineage>
        <taxon>Bacteria</taxon>
        <taxon>Bacillati</taxon>
        <taxon>Actinomycetota</taxon>
        <taxon>Actinomycetes</taxon>
        <taxon>Kitasatosporales</taxon>
        <taxon>Streptomycetaceae</taxon>
        <taxon>Streptomyces</taxon>
    </lineage>
</organism>
<evidence type="ECO:0000256" key="1">
    <source>
        <dbReference type="SAM" id="MobiDB-lite"/>
    </source>
</evidence>
<dbReference type="RefSeq" id="WP_064457726.1">
    <property type="nucleotide sequence ID" value="NZ_JAURUE010000002.1"/>
</dbReference>
<dbReference type="EMBL" id="JAURUE010000002">
    <property type="protein sequence ID" value="MDP9614478.1"/>
    <property type="molecule type" value="Genomic_DNA"/>
</dbReference>
<reference evidence="2 3" key="1">
    <citation type="submission" date="2023-07" db="EMBL/GenBank/DDBJ databases">
        <title>Sequencing the genomes of 1000 actinobacteria strains.</title>
        <authorList>
            <person name="Klenk H.-P."/>
        </authorList>
    </citation>
    <scope>NUCLEOTIDE SEQUENCE [LARGE SCALE GENOMIC DNA]</scope>
    <source>
        <strain evidence="2 3">DSM 41600</strain>
    </source>
</reference>
<feature type="compositionally biased region" description="Low complexity" evidence="1">
    <location>
        <begin position="61"/>
        <end position="74"/>
    </location>
</feature>
<comment type="caution">
    <text evidence="2">The sequence shown here is derived from an EMBL/GenBank/DDBJ whole genome shotgun (WGS) entry which is preliminary data.</text>
</comment>
<accession>A0ABT9L195</accession>
<keyword evidence="3" id="KW-1185">Reference proteome</keyword>
<name>A0ABT9L195_9ACTN</name>
<gene>
    <name evidence="2" type="ORF">JOF35_006816</name>
</gene>
<protein>
    <submittedName>
        <fullName evidence="2">Uncharacterized protein</fullName>
    </submittedName>
</protein>
<dbReference type="Proteomes" id="UP001234880">
    <property type="component" value="Unassembled WGS sequence"/>
</dbReference>